<evidence type="ECO:0000313" key="2">
    <source>
        <dbReference type="EMBL" id="MDW4824016.1"/>
    </source>
</evidence>
<evidence type="ECO:0000313" key="1">
    <source>
        <dbReference type="EMBL" id="MDR8522875.1"/>
    </source>
</evidence>
<dbReference type="Proteomes" id="UP001271263">
    <property type="component" value="Unassembled WGS sequence"/>
</dbReference>
<reference evidence="2 4" key="1">
    <citation type="journal article" date="2022" name="bioRxiv">
        <title>Prophages regulate Shewanella fidelis 3313 motility and biofilm formation: implications for gut colonization dynamics in Ciona robusta.</title>
        <authorList>
            <person name="Natarajan O."/>
            <person name="Gibboney S.L."/>
            <person name="Young M.N."/>
            <person name="Lim S.J."/>
            <person name="Pluta N."/>
            <person name="Atkinson C.G."/>
            <person name="Leigh B.A."/>
            <person name="Liberti A."/>
            <person name="Kees E.D."/>
            <person name="Breitbart M."/>
            <person name="Gralnick J.A."/>
            <person name="Dishaw L.J."/>
        </authorList>
    </citation>
    <scope>NUCLEOTIDE SEQUENCE [LARGE SCALE GENOMIC DNA]</scope>
    <source>
        <strain evidence="2 4">JG4066</strain>
    </source>
</reference>
<dbReference type="EMBL" id="JAPMLE010000001">
    <property type="protein sequence ID" value="MDR8522875.1"/>
    <property type="molecule type" value="Genomic_DNA"/>
</dbReference>
<comment type="caution">
    <text evidence="1">The sequence shown here is derived from an EMBL/GenBank/DDBJ whole genome shotgun (WGS) entry which is preliminary data.</text>
</comment>
<dbReference type="EMBL" id="JAPMLD010000003">
    <property type="protein sequence ID" value="MDW4824016.1"/>
    <property type="molecule type" value="Genomic_DNA"/>
</dbReference>
<proteinExistence type="predicted"/>
<evidence type="ECO:0000313" key="3">
    <source>
        <dbReference type="Proteomes" id="UP001259340"/>
    </source>
</evidence>
<sequence>MQALAARAIDMATDVFFIHYIGLCTYEANVAEWGMIAQPFPPSLIILRTVSVT</sequence>
<protein>
    <submittedName>
        <fullName evidence="1">Uncharacterized protein</fullName>
    </submittedName>
</protein>
<gene>
    <name evidence="1" type="ORF">OS133_04155</name>
    <name evidence="2" type="ORF">OS134_08115</name>
</gene>
<reference evidence="1" key="2">
    <citation type="submission" date="2022-11" db="EMBL/GenBank/DDBJ databases">
        <title>Prophages regulate Shewanella fidelis motility and biofilm formation: implications for gut colonization dynamics in Ciona robusta.</title>
        <authorList>
            <person name="Natarajan O."/>
            <person name="Gibboney S.L."/>
            <person name="Young M.N."/>
            <person name="Lim S.J."/>
            <person name="Pluta N."/>
            <person name="Atkinson C.G.F."/>
            <person name="Leigh B.A."/>
            <person name="Liberti A."/>
            <person name="Kees E."/>
            <person name="Breitbart M."/>
            <person name="Gralnick J."/>
            <person name="Dishaw L.J."/>
        </authorList>
    </citation>
    <scope>NUCLEOTIDE SEQUENCE</scope>
    <source>
        <strain evidence="1">3313</strain>
    </source>
</reference>
<accession>A0AAW8NKF5</accession>
<name>A0AAW8NKF5_9GAMM</name>
<dbReference type="AlphaFoldDB" id="A0AAW8NKF5"/>
<dbReference type="Proteomes" id="UP001259340">
    <property type="component" value="Unassembled WGS sequence"/>
</dbReference>
<evidence type="ECO:0000313" key="4">
    <source>
        <dbReference type="Proteomes" id="UP001271263"/>
    </source>
</evidence>
<organism evidence="1 3">
    <name type="scientific">Shewanella fidelis</name>
    <dbReference type="NCBI Taxonomy" id="173509"/>
    <lineage>
        <taxon>Bacteria</taxon>
        <taxon>Pseudomonadati</taxon>
        <taxon>Pseudomonadota</taxon>
        <taxon>Gammaproteobacteria</taxon>
        <taxon>Alteromonadales</taxon>
        <taxon>Shewanellaceae</taxon>
        <taxon>Shewanella</taxon>
    </lineage>
</organism>
<dbReference type="RefSeq" id="WP_310654082.1">
    <property type="nucleotide sequence ID" value="NZ_JAPMLA010000003.1"/>
</dbReference>
<keyword evidence="4" id="KW-1185">Reference proteome</keyword>